<dbReference type="EMBL" id="GBXM01004970">
    <property type="protein sequence ID" value="JAI03608.1"/>
    <property type="molecule type" value="Transcribed_RNA"/>
</dbReference>
<evidence type="ECO:0000313" key="1">
    <source>
        <dbReference type="EMBL" id="JAI03608.1"/>
    </source>
</evidence>
<dbReference type="AlphaFoldDB" id="A0A0E9XLJ1"/>
<proteinExistence type="predicted"/>
<sequence>MYFHFFFPKRMTENSFPAIYLVELKMCMLFFIHLCRNIPYLRSFPGLGKFRIMYRTQVRVNVRVHAHLGFCAGAKEGIRVSHSFASPKCFIIVA</sequence>
<organism evidence="1">
    <name type="scientific">Anguilla anguilla</name>
    <name type="common">European freshwater eel</name>
    <name type="synonym">Muraena anguilla</name>
    <dbReference type="NCBI Taxonomy" id="7936"/>
    <lineage>
        <taxon>Eukaryota</taxon>
        <taxon>Metazoa</taxon>
        <taxon>Chordata</taxon>
        <taxon>Craniata</taxon>
        <taxon>Vertebrata</taxon>
        <taxon>Euteleostomi</taxon>
        <taxon>Actinopterygii</taxon>
        <taxon>Neopterygii</taxon>
        <taxon>Teleostei</taxon>
        <taxon>Anguilliformes</taxon>
        <taxon>Anguillidae</taxon>
        <taxon>Anguilla</taxon>
    </lineage>
</organism>
<accession>A0A0E9XLJ1</accession>
<reference evidence="1" key="2">
    <citation type="journal article" date="2015" name="Fish Shellfish Immunol.">
        <title>Early steps in the European eel (Anguilla anguilla)-Vibrio vulnificus interaction in the gills: Role of the RtxA13 toxin.</title>
        <authorList>
            <person name="Callol A."/>
            <person name="Pajuelo D."/>
            <person name="Ebbesson L."/>
            <person name="Teles M."/>
            <person name="MacKenzie S."/>
            <person name="Amaro C."/>
        </authorList>
    </citation>
    <scope>NUCLEOTIDE SEQUENCE</scope>
</reference>
<reference evidence="1" key="1">
    <citation type="submission" date="2014-11" db="EMBL/GenBank/DDBJ databases">
        <authorList>
            <person name="Amaro Gonzalez C."/>
        </authorList>
    </citation>
    <scope>NUCLEOTIDE SEQUENCE</scope>
</reference>
<name>A0A0E9XLJ1_ANGAN</name>
<protein>
    <submittedName>
        <fullName evidence="1">Uncharacterized protein</fullName>
    </submittedName>
</protein>